<evidence type="ECO:0000313" key="3">
    <source>
        <dbReference type="Proteomes" id="UP000193040"/>
    </source>
</evidence>
<dbReference type="Proteomes" id="UP000193040">
    <property type="component" value="Unassembled WGS sequence"/>
</dbReference>
<name>A0A1X0YH78_MYCSI</name>
<evidence type="ECO:0000313" key="2">
    <source>
        <dbReference type="EMBL" id="ORJ64738.1"/>
    </source>
</evidence>
<feature type="compositionally biased region" description="Low complexity" evidence="1">
    <location>
        <begin position="1"/>
        <end position="13"/>
    </location>
</feature>
<organism evidence="2 3">
    <name type="scientific">Mycobacterium simiae</name>
    <name type="common">Mycobacterium habana</name>
    <dbReference type="NCBI Taxonomy" id="1784"/>
    <lineage>
        <taxon>Bacteria</taxon>
        <taxon>Bacillati</taxon>
        <taxon>Actinomycetota</taxon>
        <taxon>Actinomycetes</taxon>
        <taxon>Mycobacteriales</taxon>
        <taxon>Mycobacteriaceae</taxon>
        <taxon>Mycobacterium</taxon>
        <taxon>Mycobacterium simiae complex</taxon>
    </lineage>
</organism>
<feature type="compositionally biased region" description="Gly residues" evidence="1">
    <location>
        <begin position="34"/>
        <end position="91"/>
    </location>
</feature>
<sequence>MKLAPALPDPLAATGGGTARFVPTPPDPPLVAPAGGGATFTAGGGVLTPELSGGGALDPESSGGGGALDPESSGGGGALDPESSGGGGGSDSGFISAAEEVGNPGLLLAMLVMFGAYTVFMTSCAKEL</sequence>
<accession>A0A1X0YH78</accession>
<evidence type="ECO:0000256" key="1">
    <source>
        <dbReference type="SAM" id="MobiDB-lite"/>
    </source>
</evidence>
<comment type="caution">
    <text evidence="2">The sequence shown here is derived from an EMBL/GenBank/DDBJ whole genome shotgun (WGS) entry which is preliminary data.</text>
</comment>
<gene>
    <name evidence="2" type="ORF">B5M45_00195</name>
</gene>
<dbReference type="AlphaFoldDB" id="A0A1X0YH78"/>
<protein>
    <submittedName>
        <fullName evidence="2">Uncharacterized protein</fullName>
    </submittedName>
</protein>
<dbReference type="EMBL" id="MZZM01000001">
    <property type="protein sequence ID" value="ORJ64738.1"/>
    <property type="molecule type" value="Genomic_DNA"/>
</dbReference>
<feature type="region of interest" description="Disordered" evidence="1">
    <location>
        <begin position="1"/>
        <end position="96"/>
    </location>
</feature>
<proteinExistence type="predicted"/>
<reference evidence="2 3" key="1">
    <citation type="submission" date="2017-03" db="EMBL/GenBank/DDBJ databases">
        <title>Genomic insights into Mycobacterium simiae human colonization.</title>
        <authorList>
            <person name="Steffani J.L."/>
            <person name="Brunck M.E."/>
            <person name="Cruz E."/>
            <person name="Montiel R."/>
            <person name="Barona F."/>
        </authorList>
    </citation>
    <scope>NUCLEOTIDE SEQUENCE [LARGE SCALE GENOMIC DNA]</scope>
    <source>
        <strain evidence="2 3">MsiGto</strain>
    </source>
</reference>
<keyword evidence="3" id="KW-1185">Reference proteome</keyword>